<reference evidence="10" key="1">
    <citation type="submission" date="2020-12" db="EMBL/GenBank/DDBJ databases">
        <title>Metabolic potential, ecology and presence of endohyphal bacteria is reflected in genomic diversity of Mucoromycotina.</title>
        <authorList>
            <person name="Muszewska A."/>
            <person name="Okrasinska A."/>
            <person name="Steczkiewicz K."/>
            <person name="Drgas O."/>
            <person name="Orlowska M."/>
            <person name="Perlinska-Lenart U."/>
            <person name="Aleksandrzak-Piekarczyk T."/>
            <person name="Szatraj K."/>
            <person name="Zielenkiewicz U."/>
            <person name="Pilsyk S."/>
            <person name="Malc E."/>
            <person name="Mieczkowski P."/>
            <person name="Kruszewska J.S."/>
            <person name="Biernat P."/>
            <person name="Pawlowska J."/>
        </authorList>
    </citation>
    <scope>NUCLEOTIDE SEQUENCE</scope>
    <source>
        <strain evidence="10">WA0000067209</strain>
    </source>
</reference>
<dbReference type="Proteomes" id="UP000654370">
    <property type="component" value="Unassembled WGS sequence"/>
</dbReference>
<evidence type="ECO:0000256" key="5">
    <source>
        <dbReference type="ARBA" id="ARBA00022491"/>
    </source>
</evidence>
<name>A0A8H7PY34_MORIS</name>
<keyword evidence="8" id="KW-0539">Nucleus</keyword>
<keyword evidence="6" id="KW-0805">Transcription regulation</keyword>
<feature type="compositionally biased region" description="Basic residues" evidence="9">
    <location>
        <begin position="159"/>
        <end position="168"/>
    </location>
</feature>
<evidence type="ECO:0000256" key="2">
    <source>
        <dbReference type="ARBA" id="ARBA00004496"/>
    </source>
</evidence>
<dbReference type="EMBL" id="JAEPQZ010000004">
    <property type="protein sequence ID" value="KAG2182487.1"/>
    <property type="molecule type" value="Genomic_DNA"/>
</dbReference>
<dbReference type="GO" id="GO:0005634">
    <property type="term" value="C:nucleus"/>
    <property type="evidence" value="ECO:0007669"/>
    <property type="project" value="UniProtKB-SubCell"/>
</dbReference>
<evidence type="ECO:0000256" key="9">
    <source>
        <dbReference type="SAM" id="MobiDB-lite"/>
    </source>
</evidence>
<evidence type="ECO:0000313" key="10">
    <source>
        <dbReference type="EMBL" id="KAG2182487.1"/>
    </source>
</evidence>
<sequence>MQTSSYEQENIDRLLRRLRTRLALASFKAQNGYEDVSLPRLEDKLLPSVELASSSTTSPSRSPRHYHTRPLNPYSSPYSSHRHHFDDQHEPPTPPPIAIFASPMSPRIPQSPVSDQRATPPPRSPFLPSKSLTSPGNRLSAKEKMRYFRRSASPSARPTSHKQHRHPPTHLSKVSTPTRKDHSPNFVRVRSMDSPTFDDMTLDQHDTDAANLLVMLHNCPSPARSFAP</sequence>
<keyword evidence="7" id="KW-0804">Transcription</keyword>
<dbReference type="AlphaFoldDB" id="A0A8H7PY34"/>
<comment type="subcellular location">
    <subcellularLocation>
        <location evidence="2">Cytoplasm</location>
    </subcellularLocation>
    <subcellularLocation>
        <location evidence="1">Nucleus</location>
    </subcellularLocation>
</comment>
<keyword evidence="4" id="KW-0963">Cytoplasm</keyword>
<evidence type="ECO:0000256" key="1">
    <source>
        <dbReference type="ARBA" id="ARBA00004123"/>
    </source>
</evidence>
<dbReference type="GO" id="GO:0005737">
    <property type="term" value="C:cytoplasm"/>
    <property type="evidence" value="ECO:0007669"/>
    <property type="project" value="UniProtKB-SubCell"/>
</dbReference>
<dbReference type="InterPro" id="IPR013734">
    <property type="entry name" value="TF_Nrm1/Whi5"/>
</dbReference>
<dbReference type="OrthoDB" id="2417393at2759"/>
<protein>
    <submittedName>
        <fullName evidence="10">Uncharacterized protein</fullName>
    </submittedName>
</protein>
<evidence type="ECO:0000256" key="6">
    <source>
        <dbReference type="ARBA" id="ARBA00023015"/>
    </source>
</evidence>
<comment type="caution">
    <text evidence="10">The sequence shown here is derived from an EMBL/GenBank/DDBJ whole genome shotgun (WGS) entry which is preliminary data.</text>
</comment>
<feature type="region of interest" description="Disordered" evidence="9">
    <location>
        <begin position="52"/>
        <end position="186"/>
    </location>
</feature>
<organism evidence="10 11">
    <name type="scientific">Mortierella isabellina</name>
    <name type="common">Filamentous fungus</name>
    <name type="synonym">Umbelopsis isabellina</name>
    <dbReference type="NCBI Taxonomy" id="91625"/>
    <lineage>
        <taxon>Eukaryota</taxon>
        <taxon>Fungi</taxon>
        <taxon>Fungi incertae sedis</taxon>
        <taxon>Mucoromycota</taxon>
        <taxon>Mucoromycotina</taxon>
        <taxon>Umbelopsidomycetes</taxon>
        <taxon>Umbelopsidales</taxon>
        <taxon>Umbelopsidaceae</taxon>
        <taxon>Umbelopsis</taxon>
    </lineage>
</organism>
<evidence type="ECO:0000313" key="11">
    <source>
        <dbReference type="Proteomes" id="UP000654370"/>
    </source>
</evidence>
<evidence type="ECO:0000256" key="3">
    <source>
        <dbReference type="ARBA" id="ARBA00006922"/>
    </source>
</evidence>
<accession>A0A8H7PY34</accession>
<dbReference type="Pfam" id="PF08528">
    <property type="entry name" value="Whi5"/>
    <property type="match status" value="1"/>
</dbReference>
<evidence type="ECO:0000256" key="4">
    <source>
        <dbReference type="ARBA" id="ARBA00022490"/>
    </source>
</evidence>
<gene>
    <name evidence="10" type="ORF">INT43_007417</name>
</gene>
<keyword evidence="5" id="KW-0678">Repressor</keyword>
<proteinExistence type="inferred from homology"/>
<evidence type="ECO:0000256" key="8">
    <source>
        <dbReference type="ARBA" id="ARBA00023242"/>
    </source>
</evidence>
<comment type="similarity">
    <text evidence="3">Belongs to the WHI5/NRM1 family.</text>
</comment>
<evidence type="ECO:0000256" key="7">
    <source>
        <dbReference type="ARBA" id="ARBA00023163"/>
    </source>
</evidence>
<keyword evidence="11" id="KW-1185">Reference proteome</keyword>